<evidence type="ECO:0000256" key="7">
    <source>
        <dbReference type="ARBA" id="ARBA00023288"/>
    </source>
</evidence>
<evidence type="ECO:0000256" key="8">
    <source>
        <dbReference type="SAM" id="MobiDB-lite"/>
    </source>
</evidence>
<dbReference type="AlphaFoldDB" id="A0A167RVC6"/>
<evidence type="ECO:0000256" key="9">
    <source>
        <dbReference type="SAM" id="SignalP"/>
    </source>
</evidence>
<dbReference type="OrthoDB" id="2146436at2759"/>
<accession>A0A167RVC6</accession>
<evidence type="ECO:0000313" key="12">
    <source>
        <dbReference type="Proteomes" id="UP000076874"/>
    </source>
</evidence>
<dbReference type="PANTHER" id="PTHR34992:SF1">
    <property type="entry name" value="COPPER ACQUISITION FACTOR BIM1-LIKE DOMAIN-CONTAINING PROTEIN"/>
    <property type="match status" value="1"/>
</dbReference>
<dbReference type="Proteomes" id="UP000076874">
    <property type="component" value="Unassembled WGS sequence"/>
</dbReference>
<evidence type="ECO:0000256" key="6">
    <source>
        <dbReference type="ARBA" id="ARBA00023180"/>
    </source>
</evidence>
<proteinExistence type="predicted"/>
<dbReference type="GO" id="GO:0005886">
    <property type="term" value="C:plasma membrane"/>
    <property type="evidence" value="ECO:0007669"/>
    <property type="project" value="UniProtKB-SubCell"/>
</dbReference>
<evidence type="ECO:0000256" key="1">
    <source>
        <dbReference type="ARBA" id="ARBA00004609"/>
    </source>
</evidence>
<gene>
    <name evidence="11" type="ORF">SPI_06177</name>
</gene>
<evidence type="ECO:0000256" key="3">
    <source>
        <dbReference type="ARBA" id="ARBA00022622"/>
    </source>
</evidence>
<feature type="domain" description="Copper acquisition factor BIM1-like" evidence="10">
    <location>
        <begin position="19"/>
        <end position="159"/>
    </location>
</feature>
<reference evidence="11 12" key="1">
    <citation type="journal article" date="2016" name="Genome Biol. Evol.">
        <title>Divergent and convergent evolution of fungal pathogenicity.</title>
        <authorList>
            <person name="Shang Y."/>
            <person name="Xiao G."/>
            <person name="Zheng P."/>
            <person name="Cen K."/>
            <person name="Zhan S."/>
            <person name="Wang C."/>
        </authorList>
    </citation>
    <scope>NUCLEOTIDE SEQUENCE [LARGE SCALE GENOMIC DNA]</scope>
    <source>
        <strain evidence="11 12">RCEF 264</strain>
    </source>
</reference>
<comment type="caution">
    <text evidence="11">The sequence shown here is derived from an EMBL/GenBank/DDBJ whole genome shotgun (WGS) entry which is preliminary data.</text>
</comment>
<keyword evidence="6" id="KW-0325">Glycoprotein</keyword>
<keyword evidence="7" id="KW-0449">Lipoprotein</keyword>
<keyword evidence="2" id="KW-1003">Cell membrane</keyword>
<sequence length="240" mass="24064">MARLTATAAAALLLAGSASAHYHLLYPATIGFAFNVEPNGPCGGFTPDFSKDNVTDFHVDGDNIALDLLHPQGTWLFRATLDQTASSDNWTQLFPETQQVGLGNFCEPQITVPASWAGQKGVLGVIVDAPDGLLYQCASVNFVSGKSPSVQSVCTNSSGVTASFVTDANLAALASGKGSVSSATGTGTAAGSAPSNTASGTTSPSPTKNAAAGPVGGSLPLGNALGVVLLAMVGSAYMLL</sequence>
<dbReference type="CDD" id="cd21176">
    <property type="entry name" value="LPMO_auxiliary-like"/>
    <property type="match status" value="1"/>
</dbReference>
<keyword evidence="12" id="KW-1185">Reference proteome</keyword>
<name>A0A167RVC6_9HYPO</name>
<dbReference type="GO" id="GO:0098552">
    <property type="term" value="C:side of membrane"/>
    <property type="evidence" value="ECO:0007669"/>
    <property type="project" value="UniProtKB-KW"/>
</dbReference>
<evidence type="ECO:0000256" key="5">
    <source>
        <dbReference type="ARBA" id="ARBA00023136"/>
    </source>
</evidence>
<dbReference type="EMBL" id="AZHD01000011">
    <property type="protein sequence ID" value="OAA58975.1"/>
    <property type="molecule type" value="Genomic_DNA"/>
</dbReference>
<comment type="subcellular location">
    <subcellularLocation>
        <location evidence="1">Cell membrane</location>
        <topology evidence="1">Lipid-anchor</topology>
        <topology evidence="1">GPI-anchor</topology>
    </subcellularLocation>
</comment>
<keyword evidence="5" id="KW-0472">Membrane</keyword>
<dbReference type="PANTHER" id="PTHR34992">
    <property type="entry name" value="HYPHAL ANASTAMOSIS-7 PROTEIN"/>
    <property type="match status" value="1"/>
</dbReference>
<organism evidence="11 12">
    <name type="scientific">Niveomyces insectorum RCEF 264</name>
    <dbReference type="NCBI Taxonomy" id="1081102"/>
    <lineage>
        <taxon>Eukaryota</taxon>
        <taxon>Fungi</taxon>
        <taxon>Dikarya</taxon>
        <taxon>Ascomycota</taxon>
        <taxon>Pezizomycotina</taxon>
        <taxon>Sordariomycetes</taxon>
        <taxon>Hypocreomycetidae</taxon>
        <taxon>Hypocreales</taxon>
        <taxon>Cordycipitaceae</taxon>
        <taxon>Niveomyces</taxon>
    </lineage>
</organism>
<evidence type="ECO:0000313" key="11">
    <source>
        <dbReference type="EMBL" id="OAA58975.1"/>
    </source>
</evidence>
<dbReference type="Pfam" id="PF20238">
    <property type="entry name" value="BIM1-like_dom"/>
    <property type="match status" value="1"/>
</dbReference>
<evidence type="ECO:0000256" key="4">
    <source>
        <dbReference type="ARBA" id="ARBA00022729"/>
    </source>
</evidence>
<feature type="compositionally biased region" description="Low complexity" evidence="8">
    <location>
        <begin position="184"/>
        <end position="207"/>
    </location>
</feature>
<feature type="signal peptide" evidence="9">
    <location>
        <begin position="1"/>
        <end position="20"/>
    </location>
</feature>
<keyword evidence="3" id="KW-0336">GPI-anchor</keyword>
<keyword evidence="4 9" id="KW-0732">Signal</keyword>
<evidence type="ECO:0000259" key="10">
    <source>
        <dbReference type="Pfam" id="PF20238"/>
    </source>
</evidence>
<feature type="region of interest" description="Disordered" evidence="8">
    <location>
        <begin position="184"/>
        <end position="211"/>
    </location>
</feature>
<dbReference type="InterPro" id="IPR046936">
    <property type="entry name" value="BIM1-like"/>
</dbReference>
<feature type="chain" id="PRO_5007892054" evidence="9">
    <location>
        <begin position="21"/>
        <end position="240"/>
    </location>
</feature>
<dbReference type="InterPro" id="IPR046530">
    <property type="entry name" value="BIM1-like_dom"/>
</dbReference>
<evidence type="ECO:0000256" key="2">
    <source>
        <dbReference type="ARBA" id="ARBA00022475"/>
    </source>
</evidence>
<protein>
    <submittedName>
        <fullName evidence="11">GPI anchored cell wall protein</fullName>
    </submittedName>
</protein>